<dbReference type="Proteomes" id="UP001272052">
    <property type="component" value="Unassembled WGS sequence"/>
</dbReference>
<evidence type="ECO:0000256" key="6">
    <source>
        <dbReference type="SAM" id="MobiDB-lite"/>
    </source>
</evidence>
<feature type="compositionally biased region" description="Low complexity" evidence="6">
    <location>
        <begin position="186"/>
        <end position="197"/>
    </location>
</feature>
<evidence type="ECO:0000256" key="1">
    <source>
        <dbReference type="ARBA" id="ARBA00009232"/>
    </source>
</evidence>
<keyword evidence="7" id="KW-0326">Glycosidase</keyword>
<evidence type="ECO:0000313" key="7">
    <source>
        <dbReference type="EMBL" id="MDV0444492.1"/>
    </source>
</evidence>
<comment type="caution">
    <text evidence="7">The sequence shown here is derived from an EMBL/GenBank/DDBJ whole genome shotgun (WGS) entry which is preliminary data.</text>
</comment>
<dbReference type="PANTHER" id="PTHR10429">
    <property type="entry name" value="DNA-3-METHYLADENINE GLYCOSYLASE"/>
    <property type="match status" value="1"/>
</dbReference>
<dbReference type="InterPro" id="IPR003180">
    <property type="entry name" value="MPG"/>
</dbReference>
<dbReference type="CDD" id="cd00540">
    <property type="entry name" value="AAG"/>
    <property type="match status" value="1"/>
</dbReference>
<name>A0ABU3VM63_9EURY</name>
<dbReference type="HAMAP" id="MF_00527">
    <property type="entry name" value="3MGH"/>
    <property type="match status" value="1"/>
</dbReference>
<keyword evidence="2 5" id="KW-0227">DNA damage</keyword>
<reference evidence="7 8" key="1">
    <citation type="submission" date="2023-06" db="EMBL/GenBank/DDBJ databases">
        <title>Genome sequence of Methanimicrococcus sp. At1.</title>
        <authorList>
            <person name="Protasov E."/>
            <person name="Platt K."/>
            <person name="Poehlein A."/>
            <person name="Daniel R."/>
            <person name="Brune A."/>
        </authorList>
    </citation>
    <scope>NUCLEOTIDE SEQUENCE [LARGE SCALE GENOMIC DNA]</scope>
    <source>
        <strain evidence="7 8">At1</strain>
    </source>
</reference>
<dbReference type="EMBL" id="JAWDKC010000001">
    <property type="protein sequence ID" value="MDV0444492.1"/>
    <property type="molecule type" value="Genomic_DNA"/>
</dbReference>
<keyword evidence="8" id="KW-1185">Reference proteome</keyword>
<dbReference type="InterPro" id="IPR011034">
    <property type="entry name" value="Formyl_transferase-like_C_sf"/>
</dbReference>
<dbReference type="EC" id="3.2.2.-" evidence="5"/>
<keyword evidence="4 5" id="KW-0234">DNA repair</keyword>
<dbReference type="NCBIfam" id="TIGR00567">
    <property type="entry name" value="3mg"/>
    <property type="match status" value="1"/>
</dbReference>
<protein>
    <recommendedName>
        <fullName evidence="5">Putative 3-methyladenine DNA glycosylase</fullName>
        <ecNumber evidence="5">3.2.2.-</ecNumber>
    </recommendedName>
</protein>
<feature type="region of interest" description="Disordered" evidence="6">
    <location>
        <begin position="178"/>
        <end position="205"/>
    </location>
</feature>
<evidence type="ECO:0000256" key="2">
    <source>
        <dbReference type="ARBA" id="ARBA00022763"/>
    </source>
</evidence>
<evidence type="ECO:0000256" key="5">
    <source>
        <dbReference type="HAMAP-Rule" id="MF_00527"/>
    </source>
</evidence>
<dbReference type="SUPFAM" id="SSF50486">
    <property type="entry name" value="FMT C-terminal domain-like"/>
    <property type="match status" value="1"/>
</dbReference>
<comment type="similarity">
    <text evidence="1 5">Belongs to the DNA glycosylase MPG family.</text>
</comment>
<evidence type="ECO:0000256" key="3">
    <source>
        <dbReference type="ARBA" id="ARBA00022801"/>
    </source>
</evidence>
<organism evidence="7 8">
    <name type="scientific">Methanimicrococcus hacksteinii</name>
    <dbReference type="NCBI Taxonomy" id="3028293"/>
    <lineage>
        <taxon>Archaea</taxon>
        <taxon>Methanobacteriati</taxon>
        <taxon>Methanobacteriota</taxon>
        <taxon>Stenosarchaea group</taxon>
        <taxon>Methanomicrobia</taxon>
        <taxon>Methanosarcinales</taxon>
        <taxon>Methanosarcinaceae</taxon>
        <taxon>Methanimicrococcus</taxon>
    </lineage>
</organism>
<gene>
    <name evidence="7" type="ORF">MmiAt1_00180</name>
</gene>
<keyword evidence="3 5" id="KW-0378">Hydrolase</keyword>
<evidence type="ECO:0000256" key="4">
    <source>
        <dbReference type="ARBA" id="ARBA00023204"/>
    </source>
</evidence>
<dbReference type="Gene3D" id="3.10.300.10">
    <property type="entry name" value="Methylpurine-DNA glycosylase (MPG)"/>
    <property type="match status" value="2"/>
</dbReference>
<proteinExistence type="inferred from homology"/>
<accession>A0ABU3VM63</accession>
<dbReference type="Pfam" id="PF02245">
    <property type="entry name" value="Pur_DNA_glyco"/>
    <property type="match status" value="2"/>
</dbReference>
<dbReference type="InterPro" id="IPR036995">
    <property type="entry name" value="MPG_sf"/>
</dbReference>
<sequence length="205" mass="23176">MTKSKRLTLDFYARDVLEVAPDLIGKILVRRLPTGEILRLRITETEAYRGEEDTGCHAKAGKTNRTVVLYGPPGRTYVYLCYGVHHLINAVTGKDGQPQAALLRGLEGNYGPGRLTKAMQITKELNDDDLTTSEEIWIEDDGTKPEYVTGKRIGIDYADDHYRNIEWRFTAPSEIKPKKTVKINSKQTAAKKQQQRAQKGKNEKK</sequence>
<dbReference type="GO" id="GO:0016798">
    <property type="term" value="F:hydrolase activity, acting on glycosyl bonds"/>
    <property type="evidence" value="ECO:0007669"/>
    <property type="project" value="UniProtKB-KW"/>
</dbReference>
<dbReference type="RefSeq" id="WP_318784882.1">
    <property type="nucleotide sequence ID" value="NZ_JAWDKC010000001.1"/>
</dbReference>
<evidence type="ECO:0000313" key="8">
    <source>
        <dbReference type="Proteomes" id="UP001272052"/>
    </source>
</evidence>
<dbReference type="PANTHER" id="PTHR10429:SF0">
    <property type="entry name" value="DNA-3-METHYLADENINE GLYCOSYLASE"/>
    <property type="match status" value="1"/>
</dbReference>